<feature type="signal peptide" evidence="1">
    <location>
        <begin position="1"/>
        <end position="21"/>
    </location>
</feature>
<name>A0ABV3QZX9_9HYPH</name>
<evidence type="ECO:0000313" key="3">
    <source>
        <dbReference type="Proteomes" id="UP001556196"/>
    </source>
</evidence>
<feature type="chain" id="PRO_5046671888" evidence="1">
    <location>
        <begin position="22"/>
        <end position="119"/>
    </location>
</feature>
<organism evidence="2 3">
    <name type="scientific">Mesorhizobium marinum</name>
    <dbReference type="NCBI Taxonomy" id="3228790"/>
    <lineage>
        <taxon>Bacteria</taxon>
        <taxon>Pseudomonadati</taxon>
        <taxon>Pseudomonadota</taxon>
        <taxon>Alphaproteobacteria</taxon>
        <taxon>Hyphomicrobiales</taxon>
        <taxon>Phyllobacteriaceae</taxon>
        <taxon>Mesorhizobium</taxon>
    </lineage>
</organism>
<dbReference type="Gene3D" id="3.10.450.160">
    <property type="entry name" value="inner membrane protein cigr"/>
    <property type="match status" value="1"/>
</dbReference>
<protein>
    <submittedName>
        <fullName evidence="2">RcnB family protein</fullName>
    </submittedName>
</protein>
<dbReference type="InterPro" id="IPR024572">
    <property type="entry name" value="RcnB"/>
</dbReference>
<comment type="caution">
    <text evidence="2">The sequence shown here is derived from an EMBL/GenBank/DDBJ whole genome shotgun (WGS) entry which is preliminary data.</text>
</comment>
<gene>
    <name evidence="2" type="ORF">ABUE31_11625</name>
</gene>
<sequence length="119" mass="13936">MKRLVLSAVALSMLALPVAQAQAGPRHEPQRYEQQYWKKKPGYDSSRRYGYDGRHAVKKHRWERGNRVPEWQRNHVVRDYHRHGLRRPGYGQQWVRVDNDFLLISIASGIIGGIIASQY</sequence>
<proteinExistence type="predicted"/>
<keyword evidence="1" id="KW-0732">Signal</keyword>
<keyword evidence="3" id="KW-1185">Reference proteome</keyword>
<evidence type="ECO:0000313" key="2">
    <source>
        <dbReference type="EMBL" id="MEW9806634.1"/>
    </source>
</evidence>
<dbReference type="RefSeq" id="WP_367723767.1">
    <property type="nucleotide sequence ID" value="NZ_JBFOCI010000003.1"/>
</dbReference>
<dbReference type="Pfam" id="PF11776">
    <property type="entry name" value="RcnB"/>
    <property type="match status" value="1"/>
</dbReference>
<dbReference type="Proteomes" id="UP001556196">
    <property type="component" value="Unassembled WGS sequence"/>
</dbReference>
<accession>A0ABV3QZX9</accession>
<evidence type="ECO:0000256" key="1">
    <source>
        <dbReference type="SAM" id="SignalP"/>
    </source>
</evidence>
<dbReference type="EMBL" id="JBFOCI010000003">
    <property type="protein sequence ID" value="MEW9806634.1"/>
    <property type="molecule type" value="Genomic_DNA"/>
</dbReference>
<reference evidence="2 3" key="1">
    <citation type="submission" date="2024-06" db="EMBL/GenBank/DDBJ databases">
        <authorList>
            <person name="Tuo L."/>
        </authorList>
    </citation>
    <scope>NUCLEOTIDE SEQUENCE [LARGE SCALE GENOMIC DNA]</scope>
    <source>
        <strain evidence="2 3">ZMM04-5</strain>
    </source>
</reference>